<protein>
    <submittedName>
        <fullName evidence="1">Uncharacterized protein</fullName>
    </submittedName>
</protein>
<sequence>VFKVELGGLELGLPREPSMLATKRTVRMVNAVDIGSDGGSCSSPSQQLHTGFFCSVFVHVYVNMLGGECFTMLSGQLLLKYRKQQAQCPGSNIPPAVQGLA</sequence>
<proteinExistence type="predicted"/>
<organism evidence="1 2">
    <name type="scientific">Polarella glacialis</name>
    <name type="common">Dinoflagellate</name>
    <dbReference type="NCBI Taxonomy" id="89957"/>
    <lineage>
        <taxon>Eukaryota</taxon>
        <taxon>Sar</taxon>
        <taxon>Alveolata</taxon>
        <taxon>Dinophyceae</taxon>
        <taxon>Suessiales</taxon>
        <taxon>Suessiaceae</taxon>
        <taxon>Polarella</taxon>
    </lineage>
</organism>
<dbReference type="AlphaFoldDB" id="A0A813JUJ2"/>
<evidence type="ECO:0000313" key="2">
    <source>
        <dbReference type="Proteomes" id="UP000626109"/>
    </source>
</evidence>
<dbReference type="EMBL" id="CAJNNW010027015">
    <property type="protein sequence ID" value="CAE8689111.1"/>
    <property type="molecule type" value="Genomic_DNA"/>
</dbReference>
<evidence type="ECO:0000313" key="1">
    <source>
        <dbReference type="EMBL" id="CAE8689111.1"/>
    </source>
</evidence>
<dbReference type="Proteomes" id="UP000626109">
    <property type="component" value="Unassembled WGS sequence"/>
</dbReference>
<comment type="caution">
    <text evidence="1">The sequence shown here is derived from an EMBL/GenBank/DDBJ whole genome shotgun (WGS) entry which is preliminary data.</text>
</comment>
<feature type="non-terminal residue" evidence="1">
    <location>
        <position position="1"/>
    </location>
</feature>
<gene>
    <name evidence="1" type="ORF">PGLA2088_LOCUS26323</name>
</gene>
<reference evidence="1" key="1">
    <citation type="submission" date="2021-02" db="EMBL/GenBank/DDBJ databases">
        <authorList>
            <person name="Dougan E. K."/>
            <person name="Rhodes N."/>
            <person name="Thang M."/>
            <person name="Chan C."/>
        </authorList>
    </citation>
    <scope>NUCLEOTIDE SEQUENCE</scope>
</reference>
<name>A0A813JUJ2_POLGL</name>
<accession>A0A813JUJ2</accession>